<dbReference type="PANTHER" id="PTHR30461:SF2">
    <property type="entry name" value="SERINE RECOMBINASE PINE-RELATED"/>
    <property type="match status" value="1"/>
</dbReference>
<keyword evidence="6" id="KW-0175">Coiled coil</keyword>
<dbReference type="OrthoDB" id="4546548at2"/>
<dbReference type="Gene3D" id="3.40.50.1390">
    <property type="entry name" value="Resolvase, N-terminal catalytic domain"/>
    <property type="match status" value="1"/>
</dbReference>
<evidence type="ECO:0000313" key="11">
    <source>
        <dbReference type="Proteomes" id="UP000318416"/>
    </source>
</evidence>
<dbReference type="InterPro" id="IPR006119">
    <property type="entry name" value="Resolv_N"/>
</dbReference>
<accession>A0A561EQM3</accession>
<reference evidence="10 11" key="1">
    <citation type="submission" date="2019-06" db="EMBL/GenBank/DDBJ databases">
        <title>Sequencing the genomes of 1000 actinobacteria strains.</title>
        <authorList>
            <person name="Klenk H.-P."/>
        </authorList>
    </citation>
    <scope>NUCLEOTIDE SEQUENCE [LARGE SCALE GENOMIC DNA]</scope>
    <source>
        <strain evidence="10 11">DSM 41649</strain>
    </source>
</reference>
<dbReference type="InterPro" id="IPR025827">
    <property type="entry name" value="Zn_ribbon_recom_dom"/>
</dbReference>
<feature type="region of interest" description="Disordered" evidence="7">
    <location>
        <begin position="163"/>
        <end position="187"/>
    </location>
</feature>
<evidence type="ECO:0000313" key="10">
    <source>
        <dbReference type="EMBL" id="TWE17921.1"/>
    </source>
</evidence>
<dbReference type="CDD" id="cd00338">
    <property type="entry name" value="Ser_Recombinase"/>
    <property type="match status" value="1"/>
</dbReference>
<evidence type="ECO:0000256" key="1">
    <source>
        <dbReference type="ARBA" id="ARBA00022908"/>
    </source>
</evidence>
<dbReference type="InterPro" id="IPR006118">
    <property type="entry name" value="Recombinase_CS"/>
</dbReference>
<dbReference type="SUPFAM" id="SSF53041">
    <property type="entry name" value="Resolvase-like"/>
    <property type="match status" value="1"/>
</dbReference>
<protein>
    <submittedName>
        <fullName evidence="10">DNA invertase Pin-like site-specific DNA recombinase</fullName>
    </submittedName>
</protein>
<dbReference type="Pfam" id="PF00239">
    <property type="entry name" value="Resolvase"/>
    <property type="match status" value="1"/>
</dbReference>
<dbReference type="InterPro" id="IPR050639">
    <property type="entry name" value="SSR_resolvase"/>
</dbReference>
<evidence type="ECO:0000256" key="6">
    <source>
        <dbReference type="SAM" id="Coils"/>
    </source>
</evidence>
<dbReference type="AlphaFoldDB" id="A0A561EQM3"/>
<dbReference type="GO" id="GO:0003677">
    <property type="term" value="F:DNA binding"/>
    <property type="evidence" value="ECO:0007669"/>
    <property type="project" value="UniProtKB-KW"/>
</dbReference>
<keyword evidence="3" id="KW-0233">DNA recombination</keyword>
<feature type="active site" description="O-(5'-phospho-DNA)-serine intermediate" evidence="4 5">
    <location>
        <position position="33"/>
    </location>
</feature>
<dbReference type="Pfam" id="PF13340">
    <property type="entry name" value="DUF4096"/>
    <property type="match status" value="1"/>
</dbReference>
<dbReference type="GO" id="GO:0000150">
    <property type="term" value="F:DNA strand exchange activity"/>
    <property type="evidence" value="ECO:0007669"/>
    <property type="project" value="InterPro"/>
</dbReference>
<evidence type="ECO:0000259" key="9">
    <source>
        <dbReference type="PROSITE" id="PS51737"/>
    </source>
</evidence>
<sequence length="654" mass="72366">MANRSTLLHSATGVVGRATAASVLRAVDYLRVSTEEQKRGYGIASQGKKTAAHIVRKCWSHTDTYRDEGVSGSLEAADRPDLKRLMEDAVRAPRPFDVVVVNEGRAIGRTGRAFWRWVWALEDMGIFVAIVDGDIDNTTSEGRREMRRQADYAETEYETIRNRTQGGLQEKAESEGSPHIGGRPPYGYYIQNKGQKGRSHLVVDEDEAKVIRRVYAMVVTGGLNLRQVAIRLNADGLRTRSGRPWSLANLRDRIMSRAVLAGELVFRGEHARTDADGRPVWGEAVAISLPRILTDEEATALCAKVAARANKSNRNQAFYPLTGRLVSLCNSPYTGASRESMRNGRRNYRCSGKTEQVPGQRVCDCSYVDAEAVENRVWTEVVALLGNAKRLGKLAAEWVGMTHGDQPAHAARIADLDGQIDDMNASIAAVIVASAKQRQSPNAIAAATKALNDELEQLEEMRAEATAWLAEIEDTHRRAQDLKRLAKMARHQLVDMTPEHQGEILALLDVRVFIEGPVPMRRGGVACTVQAWYRSAGLEAPASDLSDDDWELIAPLLPEGRRGRVRRSVEAIFAKARTGASWSELRKEYGSTSTASKYFNEWSVDCTWAAVNTALSEVERVALPVLDLAPPMRIEGRIDPRVMLTPEELSRTGW</sequence>
<keyword evidence="11" id="KW-1185">Reference proteome</keyword>
<evidence type="ECO:0000259" key="8">
    <source>
        <dbReference type="PROSITE" id="PS51736"/>
    </source>
</evidence>
<dbReference type="InterPro" id="IPR011109">
    <property type="entry name" value="DNA_bind_recombinase_dom"/>
</dbReference>
<dbReference type="SMART" id="SM00857">
    <property type="entry name" value="Resolvase"/>
    <property type="match status" value="1"/>
</dbReference>
<evidence type="ECO:0000256" key="2">
    <source>
        <dbReference type="ARBA" id="ARBA00023125"/>
    </source>
</evidence>
<dbReference type="Proteomes" id="UP000318416">
    <property type="component" value="Unassembled WGS sequence"/>
</dbReference>
<gene>
    <name evidence="10" type="ORF">FB465_2968</name>
</gene>
<dbReference type="PROSITE" id="PS51737">
    <property type="entry name" value="RECOMBINASE_DNA_BIND"/>
    <property type="match status" value="1"/>
</dbReference>
<dbReference type="InterPro" id="IPR036162">
    <property type="entry name" value="Resolvase-like_N_sf"/>
</dbReference>
<evidence type="ECO:0000256" key="5">
    <source>
        <dbReference type="PROSITE-ProRule" id="PRU10137"/>
    </source>
</evidence>
<dbReference type="PROSITE" id="PS00397">
    <property type="entry name" value="RECOMBINASES_1"/>
    <property type="match status" value="1"/>
</dbReference>
<name>A0A561EQM3_9ACTN</name>
<dbReference type="GO" id="GO:0015074">
    <property type="term" value="P:DNA integration"/>
    <property type="evidence" value="ECO:0007669"/>
    <property type="project" value="UniProtKB-KW"/>
</dbReference>
<keyword evidence="1" id="KW-0229">DNA integration</keyword>
<proteinExistence type="predicted"/>
<dbReference type="InterPro" id="IPR025161">
    <property type="entry name" value="IS402-like_dom"/>
</dbReference>
<evidence type="ECO:0000256" key="4">
    <source>
        <dbReference type="PIRSR" id="PIRSR606118-50"/>
    </source>
</evidence>
<dbReference type="Pfam" id="PF07508">
    <property type="entry name" value="Recombinase"/>
    <property type="match status" value="1"/>
</dbReference>
<feature type="domain" description="Resolvase/invertase-type recombinase catalytic" evidence="8">
    <location>
        <begin position="25"/>
        <end position="175"/>
    </location>
</feature>
<dbReference type="Gene3D" id="3.90.1750.20">
    <property type="entry name" value="Putative Large Serine Recombinase, Chain B, Domain 2"/>
    <property type="match status" value="1"/>
</dbReference>
<evidence type="ECO:0000256" key="7">
    <source>
        <dbReference type="SAM" id="MobiDB-lite"/>
    </source>
</evidence>
<dbReference type="EMBL" id="VIVR01000001">
    <property type="protein sequence ID" value="TWE17921.1"/>
    <property type="molecule type" value="Genomic_DNA"/>
</dbReference>
<dbReference type="Pfam" id="PF13408">
    <property type="entry name" value="Zn_ribbon_recom"/>
    <property type="match status" value="1"/>
</dbReference>
<feature type="coiled-coil region" evidence="6">
    <location>
        <begin position="444"/>
        <end position="492"/>
    </location>
</feature>
<organism evidence="10 11">
    <name type="scientific">Kitasatospora atroaurantiaca</name>
    <dbReference type="NCBI Taxonomy" id="285545"/>
    <lineage>
        <taxon>Bacteria</taxon>
        <taxon>Bacillati</taxon>
        <taxon>Actinomycetota</taxon>
        <taxon>Actinomycetes</taxon>
        <taxon>Kitasatosporales</taxon>
        <taxon>Streptomycetaceae</taxon>
        <taxon>Kitasatospora</taxon>
    </lineage>
</organism>
<keyword evidence="2" id="KW-0238">DNA-binding</keyword>
<dbReference type="PROSITE" id="PS51736">
    <property type="entry name" value="RECOMBINASES_3"/>
    <property type="match status" value="1"/>
</dbReference>
<evidence type="ECO:0000256" key="3">
    <source>
        <dbReference type="ARBA" id="ARBA00023172"/>
    </source>
</evidence>
<dbReference type="PANTHER" id="PTHR30461">
    <property type="entry name" value="DNA-INVERTASE FROM LAMBDOID PROPHAGE"/>
    <property type="match status" value="1"/>
</dbReference>
<feature type="domain" description="Recombinase" evidence="9">
    <location>
        <begin position="185"/>
        <end position="311"/>
    </location>
</feature>
<dbReference type="RefSeq" id="WP_145790917.1">
    <property type="nucleotide sequence ID" value="NZ_BAAABR010000007.1"/>
</dbReference>
<comment type="caution">
    <text evidence="10">The sequence shown here is derived from an EMBL/GenBank/DDBJ whole genome shotgun (WGS) entry which is preliminary data.</text>
</comment>
<dbReference type="InterPro" id="IPR038109">
    <property type="entry name" value="DNA_bind_recomb_sf"/>
</dbReference>